<dbReference type="EMBL" id="JNAD02000007">
    <property type="protein sequence ID" value="RKM94804.1"/>
    <property type="molecule type" value="Genomic_DNA"/>
</dbReference>
<feature type="region of interest" description="Disordered" evidence="1">
    <location>
        <begin position="1"/>
        <end position="37"/>
    </location>
</feature>
<comment type="caution">
    <text evidence="3">The sequence shown here is derived from an EMBL/GenBank/DDBJ whole genome shotgun (WGS) entry which is preliminary data.</text>
</comment>
<evidence type="ECO:0000256" key="1">
    <source>
        <dbReference type="SAM" id="MobiDB-lite"/>
    </source>
</evidence>
<name>A0A3M8F954_9ACTN</name>
<feature type="region of interest" description="Disordered" evidence="1">
    <location>
        <begin position="74"/>
        <end position="169"/>
    </location>
</feature>
<dbReference type="PROSITE" id="PS51318">
    <property type="entry name" value="TAT"/>
    <property type="match status" value="1"/>
</dbReference>
<gene>
    <name evidence="3" type="ORF">SFRA_016150</name>
</gene>
<dbReference type="InterPro" id="IPR006311">
    <property type="entry name" value="TAT_signal"/>
</dbReference>
<proteinExistence type="predicted"/>
<evidence type="ECO:0000256" key="2">
    <source>
        <dbReference type="SAM" id="Phobius"/>
    </source>
</evidence>
<accession>A0A3M8F954</accession>
<keyword evidence="2" id="KW-0812">Transmembrane</keyword>
<feature type="compositionally biased region" description="Low complexity" evidence="1">
    <location>
        <begin position="134"/>
        <end position="169"/>
    </location>
</feature>
<dbReference type="AlphaFoldDB" id="A0A3M8F954"/>
<protein>
    <submittedName>
        <fullName evidence="3">Uncharacterized protein</fullName>
    </submittedName>
</protein>
<organism evidence="3 4">
    <name type="scientific">Streptomyces xinghaiensis</name>
    <dbReference type="NCBI Taxonomy" id="1038928"/>
    <lineage>
        <taxon>Bacteria</taxon>
        <taxon>Bacillati</taxon>
        <taxon>Actinomycetota</taxon>
        <taxon>Actinomycetes</taxon>
        <taxon>Kitasatosporales</taxon>
        <taxon>Streptomycetaceae</taxon>
        <taxon>Streptomyces</taxon>
    </lineage>
</organism>
<keyword evidence="2" id="KW-1133">Transmembrane helix</keyword>
<evidence type="ECO:0000313" key="4">
    <source>
        <dbReference type="Proteomes" id="UP000028058"/>
    </source>
</evidence>
<feature type="transmembrane region" description="Helical" evidence="2">
    <location>
        <begin position="50"/>
        <end position="73"/>
    </location>
</feature>
<sequence>MTTRFDDGPEPGPFEPDDPLAVILRPAPDRLGPPPGRYEAIRRAASRRRLLRTAAGAGLSAAVAALVALPFHLASPGAPATPTVPQAPPPTHGRVTPSTPPAEPTPSTAPETPGLVPSDSPRPEESGPPTGAGTATREPAETWATPTPTEPPANRTGTAAATPGGQALP</sequence>
<keyword evidence="2" id="KW-0472">Membrane</keyword>
<dbReference type="Proteomes" id="UP000028058">
    <property type="component" value="Unassembled WGS sequence"/>
</dbReference>
<keyword evidence="4" id="KW-1185">Reference proteome</keyword>
<evidence type="ECO:0000313" key="3">
    <source>
        <dbReference type="EMBL" id="RKM94804.1"/>
    </source>
</evidence>
<reference evidence="3 4" key="1">
    <citation type="journal article" date="2014" name="Genome Announc.">
        <title>Draft Genome Sequence of Streptomyces fradiae ATCC 19609, a Strain Highly Sensitive to Antibiotics.</title>
        <authorList>
            <person name="Bekker O.B."/>
            <person name="Klimina K.M."/>
            <person name="Vatlin A.A."/>
            <person name="Zakharevich N.V."/>
            <person name="Kasianov A.S."/>
            <person name="Danilenko V.N."/>
        </authorList>
    </citation>
    <scope>NUCLEOTIDE SEQUENCE [LARGE SCALE GENOMIC DNA]</scope>
    <source>
        <strain evidence="3 4">ATCC 19609</strain>
    </source>
</reference>
<dbReference type="RefSeq" id="WP_043471818.1">
    <property type="nucleotide sequence ID" value="NZ_CP134822.1"/>
</dbReference>